<reference evidence="2 3" key="1">
    <citation type="submission" date="2023-01" db="EMBL/GenBank/DDBJ databases">
        <title>Novel diversity within Roseofilum (Cyanobacteria; Desertifilaceae) from marine benthic mats with descriptions of four novel species.</title>
        <authorList>
            <person name="Wang Y."/>
            <person name="Berthold D.E."/>
            <person name="Hu J."/>
            <person name="Lefler F.W."/>
            <person name="Laughinghouse H.D. IV."/>
        </authorList>
    </citation>
    <scope>NUCLEOTIDE SEQUENCE [LARGE SCALE GENOMIC DNA]</scope>
    <source>
        <strain evidence="2 3">BLCC-M91</strain>
    </source>
</reference>
<dbReference type="InterPro" id="IPR029044">
    <property type="entry name" value="Nucleotide-diphossugar_trans"/>
</dbReference>
<proteinExistence type="predicted"/>
<evidence type="ECO:0000313" key="2">
    <source>
        <dbReference type="EMBL" id="MDJ1181413.1"/>
    </source>
</evidence>
<dbReference type="Pfam" id="PF00535">
    <property type="entry name" value="Glycos_transf_2"/>
    <property type="match status" value="1"/>
</dbReference>
<dbReference type="InterPro" id="IPR001173">
    <property type="entry name" value="Glyco_trans_2-like"/>
</dbReference>
<name>A0ABT7BQD9_9CYAN</name>
<evidence type="ECO:0000259" key="1">
    <source>
        <dbReference type="Pfam" id="PF00535"/>
    </source>
</evidence>
<comment type="caution">
    <text evidence="2">The sequence shown here is derived from an EMBL/GenBank/DDBJ whole genome shotgun (WGS) entry which is preliminary data.</text>
</comment>
<gene>
    <name evidence="2" type="primary">hpsE</name>
    <name evidence="2" type="ORF">PJF56_21340</name>
</gene>
<dbReference type="EMBL" id="JAQPOK010000164">
    <property type="protein sequence ID" value="MDJ1181413.1"/>
    <property type="molecule type" value="Genomic_DNA"/>
</dbReference>
<dbReference type="NCBIfam" id="NF038302">
    <property type="entry name" value="EPS_HpsE"/>
    <property type="match status" value="1"/>
</dbReference>
<dbReference type="CDD" id="cd00761">
    <property type="entry name" value="Glyco_tranf_GTA_type"/>
    <property type="match status" value="1"/>
</dbReference>
<evidence type="ECO:0000313" key="3">
    <source>
        <dbReference type="Proteomes" id="UP001231370"/>
    </source>
</evidence>
<sequence>MVDFTVAIRAYNAGDRLPEILDQLKKQKETEGINWEILVVDNNSQDNTAQIIKDYQANWAEKFPLRYFLETRQGASMARRTAMEKAEGTIVGFLDDDNLPAPDWVSQAYTFSQSHPQAGAYGGQIHASFEVPPPDNFKKIAVYLAIIERGRKPFCYNTHKQKVLPPGAGIVISKQAWLKSVPEKLLLTGPSGKALNLKGEDLELLACLQNAGWEIWYNPDMHLNHKIPAWRLERDYLISLAKGSGLQRNHIRMMRLKPWQRPLALLAYLLNDARKALSYLIKNYNAIKTDTVAACEMAILSSILISPFYLWQMRLLGKL</sequence>
<dbReference type="Proteomes" id="UP001231370">
    <property type="component" value="Unassembled WGS sequence"/>
</dbReference>
<dbReference type="InterPro" id="IPR050834">
    <property type="entry name" value="Glycosyltransf_2"/>
</dbReference>
<keyword evidence="3" id="KW-1185">Reference proteome</keyword>
<protein>
    <submittedName>
        <fullName evidence="2">Hormogonium polysaccharide biosynthesis glycosyltransferase HpsE</fullName>
    </submittedName>
</protein>
<dbReference type="SUPFAM" id="SSF53448">
    <property type="entry name" value="Nucleotide-diphospho-sugar transferases"/>
    <property type="match status" value="1"/>
</dbReference>
<dbReference type="RefSeq" id="WP_283764709.1">
    <property type="nucleotide sequence ID" value="NZ_JAQPOK010000164.1"/>
</dbReference>
<feature type="domain" description="Glycosyltransferase 2-like" evidence="1">
    <location>
        <begin position="5"/>
        <end position="178"/>
    </location>
</feature>
<dbReference type="PANTHER" id="PTHR43685:SF2">
    <property type="entry name" value="GLYCOSYLTRANSFERASE 2-LIKE DOMAIN-CONTAINING PROTEIN"/>
    <property type="match status" value="1"/>
</dbReference>
<organism evidence="2 3">
    <name type="scientific">Roseofilum halophilum BLCC-M91</name>
    <dbReference type="NCBI Taxonomy" id="3022259"/>
    <lineage>
        <taxon>Bacteria</taxon>
        <taxon>Bacillati</taxon>
        <taxon>Cyanobacteriota</taxon>
        <taxon>Cyanophyceae</taxon>
        <taxon>Desertifilales</taxon>
        <taxon>Desertifilaceae</taxon>
        <taxon>Roseofilum</taxon>
        <taxon>Roseofilum halophilum</taxon>
    </lineage>
</organism>
<accession>A0ABT7BQD9</accession>
<dbReference type="Gene3D" id="3.90.550.10">
    <property type="entry name" value="Spore Coat Polysaccharide Biosynthesis Protein SpsA, Chain A"/>
    <property type="match status" value="1"/>
</dbReference>
<dbReference type="PANTHER" id="PTHR43685">
    <property type="entry name" value="GLYCOSYLTRANSFERASE"/>
    <property type="match status" value="1"/>
</dbReference>